<evidence type="ECO:0008006" key="3">
    <source>
        <dbReference type="Google" id="ProtNLM"/>
    </source>
</evidence>
<protein>
    <recommendedName>
        <fullName evidence="3">Transposase</fullName>
    </recommendedName>
</protein>
<evidence type="ECO:0000313" key="1">
    <source>
        <dbReference type="EMBL" id="MFC6440250.1"/>
    </source>
</evidence>
<keyword evidence="2" id="KW-1185">Reference proteome</keyword>
<dbReference type="RefSeq" id="WP_131258053.1">
    <property type="nucleotide sequence ID" value="NZ_JBHSUS010000001.1"/>
</dbReference>
<dbReference type="Proteomes" id="UP001596364">
    <property type="component" value="Unassembled WGS sequence"/>
</dbReference>
<name>A0ABW1XJW1_9ALTE</name>
<dbReference type="EMBL" id="JBHSUS010000001">
    <property type="protein sequence ID" value="MFC6440250.1"/>
    <property type="molecule type" value="Genomic_DNA"/>
</dbReference>
<accession>A0ABW1XJW1</accession>
<comment type="caution">
    <text evidence="1">The sequence shown here is derived from an EMBL/GenBank/DDBJ whole genome shotgun (WGS) entry which is preliminary data.</text>
</comment>
<proteinExistence type="predicted"/>
<organism evidence="1 2">
    <name type="scientific">Pseudobowmanella zhangzhouensis</name>
    <dbReference type="NCBI Taxonomy" id="1537679"/>
    <lineage>
        <taxon>Bacteria</taxon>
        <taxon>Pseudomonadati</taxon>
        <taxon>Pseudomonadota</taxon>
        <taxon>Gammaproteobacteria</taxon>
        <taxon>Alteromonadales</taxon>
        <taxon>Alteromonadaceae</taxon>
    </lineage>
</organism>
<evidence type="ECO:0000313" key="2">
    <source>
        <dbReference type="Proteomes" id="UP001596364"/>
    </source>
</evidence>
<reference evidence="2" key="1">
    <citation type="journal article" date="2019" name="Int. J. Syst. Evol. Microbiol.">
        <title>The Global Catalogue of Microorganisms (GCM) 10K type strain sequencing project: providing services to taxonomists for standard genome sequencing and annotation.</title>
        <authorList>
            <consortium name="The Broad Institute Genomics Platform"/>
            <consortium name="The Broad Institute Genome Sequencing Center for Infectious Disease"/>
            <person name="Wu L."/>
            <person name="Ma J."/>
        </authorList>
    </citation>
    <scope>NUCLEOTIDE SEQUENCE [LARGE SCALE GENOMIC DNA]</scope>
    <source>
        <strain evidence="2">CGMCC 1.16031</strain>
    </source>
</reference>
<sequence length="62" mass="7223">MNAKRAQLERTKKLIAATKKQVSKRRTKPIKTLTEHACFWLVLATYPLGMCREFFRSNKPSV</sequence>
<gene>
    <name evidence="1" type="ORF">ACFP85_08830</name>
</gene>